<dbReference type="AlphaFoldDB" id="A0AAV6UTH5"/>
<dbReference type="Proteomes" id="UP000827092">
    <property type="component" value="Unassembled WGS sequence"/>
</dbReference>
<feature type="region of interest" description="Disordered" evidence="1">
    <location>
        <begin position="18"/>
        <end position="49"/>
    </location>
</feature>
<comment type="caution">
    <text evidence="2">The sequence shown here is derived from an EMBL/GenBank/DDBJ whole genome shotgun (WGS) entry which is preliminary data.</text>
</comment>
<keyword evidence="3" id="KW-1185">Reference proteome</keyword>
<evidence type="ECO:0000256" key="1">
    <source>
        <dbReference type="SAM" id="MobiDB-lite"/>
    </source>
</evidence>
<sequence>MEQAPNFEGNWNYFCIPAPRARQKTSPNSSKTHNRNRNRPTGVLSAGKMTTQMPPVTIGAYLPILTENSVDKIRCEVSHINYFFENTVKNKSSKISIRLNFL</sequence>
<organism evidence="2 3">
    <name type="scientific">Oedothorax gibbosus</name>
    <dbReference type="NCBI Taxonomy" id="931172"/>
    <lineage>
        <taxon>Eukaryota</taxon>
        <taxon>Metazoa</taxon>
        <taxon>Ecdysozoa</taxon>
        <taxon>Arthropoda</taxon>
        <taxon>Chelicerata</taxon>
        <taxon>Arachnida</taxon>
        <taxon>Araneae</taxon>
        <taxon>Araneomorphae</taxon>
        <taxon>Entelegynae</taxon>
        <taxon>Araneoidea</taxon>
        <taxon>Linyphiidae</taxon>
        <taxon>Erigoninae</taxon>
        <taxon>Oedothorax</taxon>
    </lineage>
</organism>
<reference evidence="2 3" key="1">
    <citation type="journal article" date="2022" name="Nat. Ecol. Evol.">
        <title>A masculinizing supergene underlies an exaggerated male reproductive morph in a spider.</title>
        <authorList>
            <person name="Hendrickx F."/>
            <person name="De Corte Z."/>
            <person name="Sonet G."/>
            <person name="Van Belleghem S.M."/>
            <person name="Kostlbacher S."/>
            <person name="Vangestel C."/>
        </authorList>
    </citation>
    <scope>NUCLEOTIDE SEQUENCE [LARGE SCALE GENOMIC DNA]</scope>
    <source>
        <strain evidence="2">W744_W776</strain>
    </source>
</reference>
<evidence type="ECO:0000313" key="3">
    <source>
        <dbReference type="Proteomes" id="UP000827092"/>
    </source>
</evidence>
<evidence type="ECO:0000313" key="2">
    <source>
        <dbReference type="EMBL" id="KAG8187656.1"/>
    </source>
</evidence>
<gene>
    <name evidence="2" type="ORF">JTE90_005508</name>
</gene>
<accession>A0AAV6UTH5</accession>
<name>A0AAV6UTH5_9ARAC</name>
<protein>
    <submittedName>
        <fullName evidence="2">Uncharacterized protein</fullName>
    </submittedName>
</protein>
<proteinExistence type="predicted"/>
<dbReference type="EMBL" id="JAFNEN010000264">
    <property type="protein sequence ID" value="KAG8187656.1"/>
    <property type="molecule type" value="Genomic_DNA"/>
</dbReference>